<sequence length="447" mass="50963">MSRGLTKEQVDNLQPSQVLDSLRKVMLIDGYDFVVDTDNSKGMYLVDKKTNKKYLDFFTYFASSALGMNHPKMCTEEFIKYIGKLALNKINNSSFYSLEMGKFVSTLERVAMPKEFTKVFFISGGALAVENALKASIDWKVRKNIKAGLGEIGTKVIHFKEAFHGRTGYTMSLTNTDPIKVQYYPKFDWPRITTPKCTFPLEGENLKKTIELENKALEEIKEAIKKNPNQIACLIIEPIQGEGGDNHYRAEFMQALREITLENDIMFICDEVQTGIGSTGKMWGYQHYGIVPDMITFGKKAQVCGFMSTDRIMEVEDNVFMKSSRIFSTWGGNYVDMIRAQKILEIIEEDQLVEKSALVGEYLLEQLLLIQNDFPKIISNTRGKGLFCAIDFPDKESRKKVRDHCYENGLIVIPCGPLSLRCRPPLVCEKSHVDEFVQIMRKALQQL</sequence>
<dbReference type="PANTHER" id="PTHR43206:SF2">
    <property type="entry name" value="4-AMINOBUTYRATE AMINOTRANSFERASE GABT"/>
    <property type="match status" value="1"/>
</dbReference>
<dbReference type="PANTHER" id="PTHR43206">
    <property type="entry name" value="AMINOTRANSFERASE"/>
    <property type="match status" value="1"/>
</dbReference>
<keyword evidence="5" id="KW-0808">Transferase</keyword>
<dbReference type="EMBL" id="JANTQA010000060">
    <property type="protein sequence ID" value="KAJ3427786.1"/>
    <property type="molecule type" value="Genomic_DNA"/>
</dbReference>
<organism evidence="10 12">
    <name type="scientific">Anaeramoeba flamelloides</name>
    <dbReference type="NCBI Taxonomy" id="1746091"/>
    <lineage>
        <taxon>Eukaryota</taxon>
        <taxon>Metamonada</taxon>
        <taxon>Anaeramoebidae</taxon>
        <taxon>Anaeramoeba</taxon>
    </lineage>
</organism>
<dbReference type="InterPro" id="IPR017657">
    <property type="entry name" value="L-lysine_6-transaminase"/>
</dbReference>
<dbReference type="EC" id="2.6.1.36" evidence="3"/>
<keyword evidence="13" id="KW-1185">Reference proteome</keyword>
<evidence type="ECO:0000256" key="1">
    <source>
        <dbReference type="ARBA" id="ARBA00001933"/>
    </source>
</evidence>
<evidence type="ECO:0000256" key="3">
    <source>
        <dbReference type="ARBA" id="ARBA00013071"/>
    </source>
</evidence>
<gene>
    <name evidence="10" type="ORF">M0812_25415</name>
    <name evidence="11" type="ORF">M0813_02316</name>
</gene>
<dbReference type="PIRSF" id="PIRSF000521">
    <property type="entry name" value="Transaminase_4ab_Lys_Orn"/>
    <property type="match status" value="1"/>
</dbReference>
<name>A0AAV7YD69_9EUKA</name>
<protein>
    <recommendedName>
        <fullName evidence="8">L-lysine-epsilon aminotransferase</fullName>
        <ecNumber evidence="3">2.6.1.36</ecNumber>
    </recommendedName>
    <alternativeName>
        <fullName evidence="7">Lysine 6-aminotransferase</fullName>
    </alternativeName>
</protein>
<dbReference type="CDD" id="cd00610">
    <property type="entry name" value="OAT_like"/>
    <property type="match status" value="1"/>
</dbReference>
<evidence type="ECO:0000256" key="7">
    <source>
        <dbReference type="ARBA" id="ARBA00030921"/>
    </source>
</evidence>
<dbReference type="Proteomes" id="UP001150062">
    <property type="component" value="Unassembled WGS sequence"/>
</dbReference>
<comment type="cofactor">
    <cofactor evidence="1">
        <name>pyridoxal 5'-phosphate</name>
        <dbReference type="ChEBI" id="CHEBI:597326"/>
    </cofactor>
</comment>
<evidence type="ECO:0000256" key="8">
    <source>
        <dbReference type="ARBA" id="ARBA00050040"/>
    </source>
</evidence>
<evidence type="ECO:0000313" key="13">
    <source>
        <dbReference type="Proteomes" id="UP001150062"/>
    </source>
</evidence>
<dbReference type="GO" id="GO:0017000">
    <property type="term" value="P:antibiotic biosynthetic process"/>
    <property type="evidence" value="ECO:0007669"/>
    <property type="project" value="InterPro"/>
</dbReference>
<dbReference type="SUPFAM" id="SSF53383">
    <property type="entry name" value="PLP-dependent transferases"/>
    <property type="match status" value="1"/>
</dbReference>
<dbReference type="InterPro" id="IPR015421">
    <property type="entry name" value="PyrdxlP-dep_Trfase_major"/>
</dbReference>
<dbReference type="InterPro" id="IPR005814">
    <property type="entry name" value="Aminotrans_3"/>
</dbReference>
<proteinExistence type="inferred from homology"/>
<dbReference type="GO" id="GO:0045484">
    <property type="term" value="F:L-lysine 6-transaminase activity"/>
    <property type="evidence" value="ECO:0007669"/>
    <property type="project" value="UniProtKB-EC"/>
</dbReference>
<accession>A0AAV7YD69</accession>
<dbReference type="Gene3D" id="3.90.1150.10">
    <property type="entry name" value="Aspartate Aminotransferase, domain 1"/>
    <property type="match status" value="1"/>
</dbReference>
<dbReference type="Proteomes" id="UP001146793">
    <property type="component" value="Unassembled WGS sequence"/>
</dbReference>
<dbReference type="EMBL" id="JAOAOG010000164">
    <property type="protein sequence ID" value="KAJ6244351.1"/>
    <property type="molecule type" value="Genomic_DNA"/>
</dbReference>
<dbReference type="InterPro" id="IPR015424">
    <property type="entry name" value="PyrdxlP-dep_Trfase"/>
</dbReference>
<dbReference type="Gene3D" id="3.40.640.10">
    <property type="entry name" value="Type I PLP-dependent aspartate aminotransferase-like (Major domain)"/>
    <property type="match status" value="1"/>
</dbReference>
<evidence type="ECO:0000313" key="10">
    <source>
        <dbReference type="EMBL" id="KAJ3427786.1"/>
    </source>
</evidence>
<evidence type="ECO:0000313" key="11">
    <source>
        <dbReference type="EMBL" id="KAJ6244351.1"/>
    </source>
</evidence>
<keyword evidence="6 9" id="KW-0663">Pyridoxal phosphate</keyword>
<dbReference type="InterPro" id="IPR015422">
    <property type="entry name" value="PyrdxlP-dep_Trfase_small"/>
</dbReference>
<dbReference type="NCBIfam" id="TIGR03251">
    <property type="entry name" value="LAT_fam"/>
    <property type="match status" value="1"/>
</dbReference>
<dbReference type="AlphaFoldDB" id="A0AAV7YD69"/>
<evidence type="ECO:0000256" key="9">
    <source>
        <dbReference type="RuleBase" id="RU003560"/>
    </source>
</evidence>
<dbReference type="Pfam" id="PF00202">
    <property type="entry name" value="Aminotran_3"/>
    <property type="match status" value="1"/>
</dbReference>
<keyword evidence="4 10" id="KW-0032">Aminotransferase</keyword>
<reference evidence="11" key="1">
    <citation type="submission" date="2022-08" db="EMBL/GenBank/DDBJ databases">
        <title>Novel sulfate-reducing endosymbionts in the free-living metamonad Anaeramoeba.</title>
        <authorList>
            <person name="Jerlstrom-Hultqvist J."/>
            <person name="Cepicka I."/>
            <person name="Gallot-Lavallee L."/>
            <person name="Salas-Leiva D."/>
            <person name="Curtis B.A."/>
            <person name="Zahonova K."/>
            <person name="Pipaliya S."/>
            <person name="Dacks J."/>
            <person name="Roger A.J."/>
        </authorList>
    </citation>
    <scope>NUCLEOTIDE SEQUENCE</scope>
    <source>
        <strain evidence="11">Schooner1</strain>
    </source>
</reference>
<evidence type="ECO:0000256" key="2">
    <source>
        <dbReference type="ARBA" id="ARBA00008954"/>
    </source>
</evidence>
<evidence type="ECO:0000313" key="12">
    <source>
        <dbReference type="Proteomes" id="UP001146793"/>
    </source>
</evidence>
<dbReference type="GO" id="GO:0030170">
    <property type="term" value="F:pyridoxal phosphate binding"/>
    <property type="evidence" value="ECO:0007669"/>
    <property type="project" value="InterPro"/>
</dbReference>
<reference evidence="10" key="2">
    <citation type="submission" date="2022-08" db="EMBL/GenBank/DDBJ databases">
        <title>Novel sulphate-reducing endosymbionts in the free-living metamonad Anaeramoeba.</title>
        <authorList>
            <person name="Jerlstrom-Hultqvist J."/>
            <person name="Cepicka I."/>
            <person name="Gallot-Lavallee L."/>
            <person name="Salas-Leiva D."/>
            <person name="Curtis B.A."/>
            <person name="Zahonova K."/>
            <person name="Pipaliya S."/>
            <person name="Dacks J."/>
            <person name="Roger A.J."/>
        </authorList>
    </citation>
    <scope>NUCLEOTIDE SEQUENCE</scope>
    <source>
        <strain evidence="10">Busselton2</strain>
    </source>
</reference>
<evidence type="ECO:0000256" key="5">
    <source>
        <dbReference type="ARBA" id="ARBA00022679"/>
    </source>
</evidence>
<evidence type="ECO:0000256" key="6">
    <source>
        <dbReference type="ARBA" id="ARBA00022898"/>
    </source>
</evidence>
<comment type="similarity">
    <text evidence="2 9">Belongs to the class-III pyridoxal-phosphate-dependent aminotransferase family.</text>
</comment>
<dbReference type="GO" id="GO:0009450">
    <property type="term" value="P:gamma-aminobutyric acid catabolic process"/>
    <property type="evidence" value="ECO:0007669"/>
    <property type="project" value="TreeGrafter"/>
</dbReference>
<evidence type="ECO:0000256" key="4">
    <source>
        <dbReference type="ARBA" id="ARBA00022576"/>
    </source>
</evidence>
<comment type="caution">
    <text evidence="10">The sequence shown here is derived from an EMBL/GenBank/DDBJ whole genome shotgun (WGS) entry which is preliminary data.</text>
</comment>